<sequence length="176" mass="20733">MIGLFSEEKWNGCYVKAAEEKDMEPVTALLKKSAAWLKEKGVSQWTYLLHAENNEEIPKDILAGNTYVVKKDNKYVATFTIYEEPSEWDYELWKDNLKDAYYLHRFTVNRTYKNQNVGSELLQWIIAHLEGKDCLRLDCVADNKILNEFYLQAGFTLKAYKNYGTDKMSLYEKQLW</sequence>
<gene>
    <name evidence="3" type="primary">yesJ</name>
    <name evidence="3" type="ORF">GCM10010978_09680</name>
</gene>
<keyword evidence="4" id="KW-1185">Reference proteome</keyword>
<feature type="domain" description="DEP" evidence="1">
    <location>
        <begin position="93"/>
        <end position="176"/>
    </location>
</feature>
<reference evidence="3" key="1">
    <citation type="journal article" date="2014" name="Int. J. Syst. Evol. Microbiol.">
        <title>Complete genome sequence of Corynebacterium casei LMG S-19264T (=DSM 44701T), isolated from a smear-ripened cheese.</title>
        <authorList>
            <consortium name="US DOE Joint Genome Institute (JGI-PGF)"/>
            <person name="Walter F."/>
            <person name="Albersmeier A."/>
            <person name="Kalinowski J."/>
            <person name="Ruckert C."/>
        </authorList>
    </citation>
    <scope>NUCLEOTIDE SEQUENCE</scope>
    <source>
        <strain evidence="3">CGMCC 1.12360</strain>
    </source>
</reference>
<dbReference type="AlphaFoldDB" id="A0A8J2ZRP4"/>
<reference evidence="3" key="2">
    <citation type="submission" date="2020-09" db="EMBL/GenBank/DDBJ databases">
        <authorList>
            <person name="Sun Q."/>
            <person name="Zhou Y."/>
        </authorList>
    </citation>
    <scope>NUCLEOTIDE SEQUENCE</scope>
    <source>
        <strain evidence="3">CGMCC 1.12360</strain>
    </source>
</reference>
<dbReference type="Proteomes" id="UP000602050">
    <property type="component" value="Unassembled WGS sequence"/>
</dbReference>
<dbReference type="PROSITE" id="PS50186">
    <property type="entry name" value="DEP"/>
    <property type="match status" value="1"/>
</dbReference>
<feature type="domain" description="N-acetyltransferase" evidence="2">
    <location>
        <begin position="13"/>
        <end position="176"/>
    </location>
</feature>
<dbReference type="GO" id="GO:0035556">
    <property type="term" value="P:intracellular signal transduction"/>
    <property type="evidence" value="ECO:0007669"/>
    <property type="project" value="InterPro"/>
</dbReference>
<protein>
    <submittedName>
        <fullName evidence="3">Putative N-acetyltransferase YesJ</fullName>
    </submittedName>
</protein>
<evidence type="ECO:0000313" key="4">
    <source>
        <dbReference type="Proteomes" id="UP000602050"/>
    </source>
</evidence>
<dbReference type="InterPro" id="IPR016181">
    <property type="entry name" value="Acyl_CoA_acyltransferase"/>
</dbReference>
<dbReference type="GO" id="GO:0016747">
    <property type="term" value="F:acyltransferase activity, transferring groups other than amino-acyl groups"/>
    <property type="evidence" value="ECO:0007669"/>
    <property type="project" value="InterPro"/>
</dbReference>
<dbReference type="Pfam" id="PF00583">
    <property type="entry name" value="Acetyltransf_1"/>
    <property type="match status" value="1"/>
</dbReference>
<dbReference type="InterPro" id="IPR000591">
    <property type="entry name" value="DEP_dom"/>
</dbReference>
<dbReference type="RefSeq" id="WP_188391245.1">
    <property type="nucleotide sequence ID" value="NZ_BMEV01000012.1"/>
</dbReference>
<evidence type="ECO:0000313" key="3">
    <source>
        <dbReference type="EMBL" id="GGH72610.1"/>
    </source>
</evidence>
<dbReference type="EMBL" id="BMEV01000012">
    <property type="protein sequence ID" value="GGH72610.1"/>
    <property type="molecule type" value="Genomic_DNA"/>
</dbReference>
<dbReference type="InterPro" id="IPR000182">
    <property type="entry name" value="GNAT_dom"/>
</dbReference>
<comment type="caution">
    <text evidence="3">The sequence shown here is derived from an EMBL/GenBank/DDBJ whole genome shotgun (WGS) entry which is preliminary data.</text>
</comment>
<accession>A0A8J2ZRP4</accession>
<name>A0A8J2ZRP4_9BACI</name>
<organism evidence="3 4">
    <name type="scientific">Compostibacillus humi</name>
    <dbReference type="NCBI Taxonomy" id="1245525"/>
    <lineage>
        <taxon>Bacteria</taxon>
        <taxon>Bacillati</taxon>
        <taxon>Bacillota</taxon>
        <taxon>Bacilli</taxon>
        <taxon>Bacillales</taxon>
        <taxon>Bacillaceae</taxon>
        <taxon>Compostibacillus</taxon>
    </lineage>
</organism>
<dbReference type="CDD" id="cd04301">
    <property type="entry name" value="NAT_SF"/>
    <property type="match status" value="1"/>
</dbReference>
<dbReference type="Gene3D" id="3.40.630.30">
    <property type="match status" value="1"/>
</dbReference>
<evidence type="ECO:0000259" key="2">
    <source>
        <dbReference type="PROSITE" id="PS51186"/>
    </source>
</evidence>
<dbReference type="SUPFAM" id="SSF55729">
    <property type="entry name" value="Acyl-CoA N-acyltransferases (Nat)"/>
    <property type="match status" value="1"/>
</dbReference>
<dbReference type="PROSITE" id="PS51186">
    <property type="entry name" value="GNAT"/>
    <property type="match status" value="1"/>
</dbReference>
<evidence type="ECO:0000259" key="1">
    <source>
        <dbReference type="PROSITE" id="PS50186"/>
    </source>
</evidence>
<proteinExistence type="predicted"/>